<dbReference type="AlphaFoldDB" id="A0A1W1CT46"/>
<gene>
    <name evidence="3" type="ORF">MNB_SV-13-717</name>
</gene>
<evidence type="ECO:0000259" key="2">
    <source>
        <dbReference type="Pfam" id="PF02678"/>
    </source>
</evidence>
<protein>
    <submittedName>
        <fullName evidence="3">Glutamate synthase [NADPH] large chain</fullName>
        <ecNumber evidence="3">1.4.1.13</ecNumber>
    </submittedName>
</protein>
<sequence length="222" mass="25182">MQILHKENLHLGGFAGLKEHRFVVDRRVGGQNDTWDRLGNFIYLADAYFEPYGETRMHSHRELDVISVMIEGEIAHEGSLEHGSSVVQGEVQVQRAGGEGFRHNEINPHASKNRMIQLWVLPENAGERADYKHYTIEKNTLSKIYGGTKQQNITFDSQTIIEVGKFAHNEFITKDGEFLLYITQGTALVNESEVKDGDLIRGIDLDFKAQSENTQIILITQN</sequence>
<reference evidence="3" key="1">
    <citation type="submission" date="2016-10" db="EMBL/GenBank/DDBJ databases">
        <authorList>
            <person name="de Groot N.N."/>
        </authorList>
    </citation>
    <scope>NUCLEOTIDE SEQUENCE</scope>
</reference>
<comment type="similarity">
    <text evidence="1">Belongs to the pirin family.</text>
</comment>
<evidence type="ECO:0000256" key="1">
    <source>
        <dbReference type="ARBA" id="ARBA00008416"/>
    </source>
</evidence>
<organism evidence="3">
    <name type="scientific">hydrothermal vent metagenome</name>
    <dbReference type="NCBI Taxonomy" id="652676"/>
    <lineage>
        <taxon>unclassified sequences</taxon>
        <taxon>metagenomes</taxon>
        <taxon>ecological metagenomes</taxon>
    </lineage>
</organism>
<dbReference type="GO" id="GO:0004355">
    <property type="term" value="F:glutamate synthase (NADPH) activity"/>
    <property type="evidence" value="ECO:0007669"/>
    <property type="project" value="UniProtKB-EC"/>
</dbReference>
<dbReference type="SUPFAM" id="SSF51182">
    <property type="entry name" value="RmlC-like cupins"/>
    <property type="match status" value="1"/>
</dbReference>
<dbReference type="Pfam" id="PF02678">
    <property type="entry name" value="Pirin"/>
    <property type="match status" value="1"/>
</dbReference>
<dbReference type="InterPro" id="IPR014710">
    <property type="entry name" value="RmlC-like_jellyroll"/>
</dbReference>
<dbReference type="InterPro" id="IPR012093">
    <property type="entry name" value="Pirin"/>
</dbReference>
<dbReference type="EMBL" id="FPHM01000125">
    <property type="protein sequence ID" value="SFV68954.1"/>
    <property type="molecule type" value="Genomic_DNA"/>
</dbReference>
<name>A0A1W1CT46_9ZZZZ</name>
<dbReference type="EC" id="1.4.1.13" evidence="3"/>
<accession>A0A1W1CT46</accession>
<feature type="domain" description="Pirin N-terminal" evidence="2">
    <location>
        <begin position="54"/>
        <end position="120"/>
    </location>
</feature>
<keyword evidence="3" id="KW-0560">Oxidoreductase</keyword>
<dbReference type="PANTHER" id="PTHR43212:SF3">
    <property type="entry name" value="QUERCETIN 2,3-DIOXYGENASE"/>
    <property type="match status" value="1"/>
</dbReference>
<dbReference type="InterPro" id="IPR003829">
    <property type="entry name" value="Pirin_N_dom"/>
</dbReference>
<dbReference type="Gene3D" id="2.60.120.10">
    <property type="entry name" value="Jelly Rolls"/>
    <property type="match status" value="1"/>
</dbReference>
<dbReference type="InterPro" id="IPR011051">
    <property type="entry name" value="RmlC_Cupin_sf"/>
</dbReference>
<dbReference type="PANTHER" id="PTHR43212">
    <property type="entry name" value="QUERCETIN 2,3-DIOXYGENASE"/>
    <property type="match status" value="1"/>
</dbReference>
<evidence type="ECO:0000313" key="3">
    <source>
        <dbReference type="EMBL" id="SFV68954.1"/>
    </source>
</evidence>
<proteinExistence type="inferred from homology"/>